<evidence type="ECO:0000313" key="2">
    <source>
        <dbReference type="WBParaSite" id="Hba_19058"/>
    </source>
</evidence>
<name>A0A1I7XMQ1_HETBA</name>
<dbReference type="WBParaSite" id="Hba_19058">
    <property type="protein sequence ID" value="Hba_19058"/>
    <property type="gene ID" value="Hba_19058"/>
</dbReference>
<dbReference type="Proteomes" id="UP000095283">
    <property type="component" value="Unplaced"/>
</dbReference>
<reference evidence="2" key="1">
    <citation type="submission" date="2016-11" db="UniProtKB">
        <authorList>
            <consortium name="WormBaseParasite"/>
        </authorList>
    </citation>
    <scope>IDENTIFICATION</scope>
</reference>
<organism evidence="1 2">
    <name type="scientific">Heterorhabditis bacteriophora</name>
    <name type="common">Entomopathogenic nematode worm</name>
    <dbReference type="NCBI Taxonomy" id="37862"/>
    <lineage>
        <taxon>Eukaryota</taxon>
        <taxon>Metazoa</taxon>
        <taxon>Ecdysozoa</taxon>
        <taxon>Nematoda</taxon>
        <taxon>Chromadorea</taxon>
        <taxon>Rhabditida</taxon>
        <taxon>Rhabditina</taxon>
        <taxon>Rhabditomorpha</taxon>
        <taxon>Strongyloidea</taxon>
        <taxon>Heterorhabditidae</taxon>
        <taxon>Heterorhabditis</taxon>
    </lineage>
</organism>
<dbReference type="AlphaFoldDB" id="A0A1I7XMQ1"/>
<sequence>MKRRDEDKKDRLDEKSKKIKREYRSISPENSFELNDAEKDYGLEKSLSCLSDSVYVFDFFSVKSLGMMDKIYTLILLNICIFTLGRGKAGRVDEVDKSGYVAAYKNKDTYDKVHGKH</sequence>
<keyword evidence="1" id="KW-1185">Reference proteome</keyword>
<evidence type="ECO:0000313" key="1">
    <source>
        <dbReference type="Proteomes" id="UP000095283"/>
    </source>
</evidence>
<accession>A0A1I7XMQ1</accession>
<protein>
    <submittedName>
        <fullName evidence="2">Uncharacterized protein</fullName>
    </submittedName>
</protein>
<proteinExistence type="predicted"/>